<gene>
    <name evidence="1" type="ORF">BDU57DRAFT_510700</name>
</gene>
<reference evidence="1" key="1">
    <citation type="journal article" date="2020" name="Stud. Mycol.">
        <title>101 Dothideomycetes genomes: a test case for predicting lifestyles and emergence of pathogens.</title>
        <authorList>
            <person name="Haridas S."/>
            <person name="Albert R."/>
            <person name="Binder M."/>
            <person name="Bloem J."/>
            <person name="Labutti K."/>
            <person name="Salamov A."/>
            <person name="Andreopoulos B."/>
            <person name="Baker S."/>
            <person name="Barry K."/>
            <person name="Bills G."/>
            <person name="Bluhm B."/>
            <person name="Cannon C."/>
            <person name="Castanera R."/>
            <person name="Culley D."/>
            <person name="Daum C."/>
            <person name="Ezra D."/>
            <person name="Gonzalez J."/>
            <person name="Henrissat B."/>
            <person name="Kuo A."/>
            <person name="Liang C."/>
            <person name="Lipzen A."/>
            <person name="Lutzoni F."/>
            <person name="Magnuson J."/>
            <person name="Mondo S."/>
            <person name="Nolan M."/>
            <person name="Ohm R."/>
            <person name="Pangilinan J."/>
            <person name="Park H.-J."/>
            <person name="Ramirez L."/>
            <person name="Alfaro M."/>
            <person name="Sun H."/>
            <person name="Tritt A."/>
            <person name="Yoshinaga Y."/>
            <person name="Zwiers L.-H."/>
            <person name="Turgeon B."/>
            <person name="Goodwin S."/>
            <person name="Spatafora J."/>
            <person name="Crous P."/>
            <person name="Grigoriev I."/>
        </authorList>
    </citation>
    <scope>NUCLEOTIDE SEQUENCE</scope>
    <source>
        <strain evidence="1">HMLAC05119</strain>
    </source>
</reference>
<accession>A0A6A5R2W2</accession>
<organism evidence="1 2">
    <name type="scientific">Ampelomyces quisqualis</name>
    <name type="common">Powdery mildew agent</name>
    <dbReference type="NCBI Taxonomy" id="50730"/>
    <lineage>
        <taxon>Eukaryota</taxon>
        <taxon>Fungi</taxon>
        <taxon>Dikarya</taxon>
        <taxon>Ascomycota</taxon>
        <taxon>Pezizomycotina</taxon>
        <taxon>Dothideomycetes</taxon>
        <taxon>Pleosporomycetidae</taxon>
        <taxon>Pleosporales</taxon>
        <taxon>Pleosporineae</taxon>
        <taxon>Phaeosphaeriaceae</taxon>
        <taxon>Ampelomyces</taxon>
    </lineage>
</organism>
<dbReference type="AlphaFoldDB" id="A0A6A5R2W2"/>
<proteinExistence type="predicted"/>
<keyword evidence="2" id="KW-1185">Reference proteome</keyword>
<dbReference type="Proteomes" id="UP000800096">
    <property type="component" value="Unassembled WGS sequence"/>
</dbReference>
<evidence type="ECO:0000313" key="2">
    <source>
        <dbReference type="Proteomes" id="UP000800096"/>
    </source>
</evidence>
<dbReference type="EMBL" id="ML979132">
    <property type="protein sequence ID" value="KAF1921739.1"/>
    <property type="molecule type" value="Genomic_DNA"/>
</dbReference>
<name>A0A6A5R2W2_AMPQU</name>
<sequence length="85" mass="9466">MRTCLNNIFLITRTYSHMPRWPLHNPAISLPLAAPASPRPSFTPCEPSLPQTWILVGRLRFVSLAYVVSCQGCGVGMRCYLGETC</sequence>
<protein>
    <submittedName>
        <fullName evidence="1">Uncharacterized protein</fullName>
    </submittedName>
</protein>
<evidence type="ECO:0000313" key="1">
    <source>
        <dbReference type="EMBL" id="KAF1921739.1"/>
    </source>
</evidence>